<gene>
    <name evidence="2" type="ORF">GLW05_04825</name>
</gene>
<feature type="domain" description="DUF2268" evidence="1">
    <location>
        <begin position="81"/>
        <end position="273"/>
    </location>
</feature>
<dbReference type="Proteomes" id="UP000468638">
    <property type="component" value="Unassembled WGS sequence"/>
</dbReference>
<reference evidence="2 3" key="1">
    <citation type="submission" date="2019-11" db="EMBL/GenBank/DDBJ databases">
        <title>Genome sequences of 17 halophilic strains isolated from different environments.</title>
        <authorList>
            <person name="Furrow R.E."/>
        </authorList>
    </citation>
    <scope>NUCLEOTIDE SEQUENCE [LARGE SCALE GENOMIC DNA]</scope>
    <source>
        <strain evidence="2 3">22514_16_FS</strain>
    </source>
</reference>
<dbReference type="AlphaFoldDB" id="A0A6I4ZRQ4"/>
<dbReference type="Pfam" id="PF10026">
    <property type="entry name" value="DUF2268"/>
    <property type="match status" value="1"/>
</dbReference>
<evidence type="ECO:0000313" key="3">
    <source>
        <dbReference type="Proteomes" id="UP000468638"/>
    </source>
</evidence>
<dbReference type="InterPro" id="IPR018728">
    <property type="entry name" value="DUF2268"/>
</dbReference>
<evidence type="ECO:0000313" key="2">
    <source>
        <dbReference type="EMBL" id="MYL32918.1"/>
    </source>
</evidence>
<name>A0A6I4ZRQ4_9BACI</name>
<dbReference type="EMBL" id="WMEQ01000002">
    <property type="protein sequence ID" value="MYL32918.1"/>
    <property type="molecule type" value="Genomic_DNA"/>
</dbReference>
<dbReference type="OrthoDB" id="2449457at2"/>
<sequence length="281" mass="33323">MSIMETSLWLNDFTKACKGNTFHLENLFRIQCETLCYPIEQYESDIQGEELQFFLLQYGLFEPVEYEYLEQTLKNLSRMHIWSVVEEEYHRLKRLWNGPEVNVFIFPIKQAHLPECKRIASKNGVTYKQSIFLFLSPFLVLNEVRALFAHEYHHICRLSTYNKMKVEPALKDVIILEGLAEHAVKQLYGEKWLGPWHNHYPFEAMKELWKHYYLPNLNITNERAQSIFLYGEEGTLFPKWIGYAVGYEIVDSYHTKQQCHYKKLHTLPTEELIRGSTLGST</sequence>
<protein>
    <recommendedName>
        <fullName evidence="1">DUF2268 domain-containing protein</fullName>
    </recommendedName>
</protein>
<organism evidence="2 3">
    <name type="scientific">Pontibacillus yanchengensis</name>
    <dbReference type="NCBI Taxonomy" id="462910"/>
    <lineage>
        <taxon>Bacteria</taxon>
        <taxon>Bacillati</taxon>
        <taxon>Bacillota</taxon>
        <taxon>Bacilli</taxon>
        <taxon>Bacillales</taxon>
        <taxon>Bacillaceae</taxon>
        <taxon>Pontibacillus</taxon>
    </lineage>
</organism>
<comment type="caution">
    <text evidence="2">The sequence shown here is derived from an EMBL/GenBank/DDBJ whole genome shotgun (WGS) entry which is preliminary data.</text>
</comment>
<proteinExistence type="predicted"/>
<accession>A0A6I4ZRQ4</accession>
<evidence type="ECO:0000259" key="1">
    <source>
        <dbReference type="Pfam" id="PF10026"/>
    </source>
</evidence>